<evidence type="ECO:0000256" key="13">
    <source>
        <dbReference type="PIRNR" id="PIRNR037090"/>
    </source>
</evidence>
<evidence type="ECO:0000256" key="1">
    <source>
        <dbReference type="ARBA" id="ARBA00004141"/>
    </source>
</evidence>
<feature type="transmembrane region" description="Helical" evidence="16">
    <location>
        <begin position="586"/>
        <end position="604"/>
    </location>
</feature>
<evidence type="ECO:0000256" key="9">
    <source>
        <dbReference type="ARBA" id="ARBA00023170"/>
    </source>
</evidence>
<evidence type="ECO:0000256" key="4">
    <source>
        <dbReference type="ARBA" id="ARBA00022692"/>
    </source>
</evidence>
<dbReference type="FunFam" id="3.40.50.2300:FF:000188">
    <property type="entry name" value="Glutamate receptor"/>
    <property type="match status" value="1"/>
</dbReference>
<dbReference type="PIRSF" id="PIRSF037090">
    <property type="entry name" value="Iontro_Glu-like_rcpt_pln"/>
    <property type="match status" value="1"/>
</dbReference>
<evidence type="ECO:0000256" key="5">
    <source>
        <dbReference type="ARBA" id="ARBA00022729"/>
    </source>
</evidence>
<dbReference type="InterPro" id="IPR001320">
    <property type="entry name" value="Iontro_rcpt_C"/>
</dbReference>
<gene>
    <name evidence="18" type="ORF">CEY00_Acc19114</name>
</gene>
<dbReference type="OMA" id="WATELWP"/>
<organism evidence="18 19">
    <name type="scientific">Actinidia chinensis var. chinensis</name>
    <name type="common">Chinese soft-hair kiwi</name>
    <dbReference type="NCBI Taxonomy" id="1590841"/>
    <lineage>
        <taxon>Eukaryota</taxon>
        <taxon>Viridiplantae</taxon>
        <taxon>Streptophyta</taxon>
        <taxon>Embryophyta</taxon>
        <taxon>Tracheophyta</taxon>
        <taxon>Spermatophyta</taxon>
        <taxon>Magnoliopsida</taxon>
        <taxon>eudicotyledons</taxon>
        <taxon>Gunneridae</taxon>
        <taxon>Pentapetalae</taxon>
        <taxon>asterids</taxon>
        <taxon>Ericales</taxon>
        <taxon>Actinidiaceae</taxon>
        <taxon>Actinidia</taxon>
    </lineage>
</organism>
<evidence type="ECO:0000256" key="14">
    <source>
        <dbReference type="PIRSR" id="PIRSR037090-50"/>
    </source>
</evidence>
<evidence type="ECO:0000256" key="2">
    <source>
        <dbReference type="ARBA" id="ARBA00008685"/>
    </source>
</evidence>
<feature type="domain" description="Ionotropic glutamate receptor C-terminal" evidence="17">
    <location>
        <begin position="435"/>
        <end position="769"/>
    </location>
</feature>
<dbReference type="InterPro" id="IPR019594">
    <property type="entry name" value="Glu/Gly-bd"/>
</dbReference>
<feature type="disulfide bond" evidence="14">
    <location>
        <begin position="721"/>
        <end position="776"/>
    </location>
</feature>
<reference evidence="18 19" key="1">
    <citation type="submission" date="2017-07" db="EMBL/GenBank/DDBJ databases">
        <title>An improved, manually edited Actinidia chinensis var. chinensis (kiwifruit) genome highlights the challenges associated with draft genomes and gene prediction in plants.</title>
        <authorList>
            <person name="Pilkington S."/>
            <person name="Crowhurst R."/>
            <person name="Hilario E."/>
            <person name="Nardozza S."/>
            <person name="Fraser L."/>
            <person name="Peng Y."/>
            <person name="Gunaseelan K."/>
            <person name="Simpson R."/>
            <person name="Tahir J."/>
            <person name="Deroles S."/>
            <person name="Templeton K."/>
            <person name="Luo Z."/>
            <person name="Davy M."/>
            <person name="Cheng C."/>
            <person name="Mcneilage M."/>
            <person name="Scaglione D."/>
            <person name="Liu Y."/>
            <person name="Zhang Q."/>
            <person name="Datson P."/>
            <person name="De Silva N."/>
            <person name="Gardiner S."/>
            <person name="Bassett H."/>
            <person name="Chagne D."/>
            <person name="Mccallum J."/>
            <person name="Dzierzon H."/>
            <person name="Deng C."/>
            <person name="Wang Y.-Y."/>
            <person name="Barron N."/>
            <person name="Manako K."/>
            <person name="Bowen J."/>
            <person name="Foster T."/>
            <person name="Erridge Z."/>
            <person name="Tiffin H."/>
            <person name="Waite C."/>
            <person name="Davies K."/>
            <person name="Grierson E."/>
            <person name="Laing W."/>
            <person name="Kirk R."/>
            <person name="Chen X."/>
            <person name="Wood M."/>
            <person name="Montefiori M."/>
            <person name="Brummell D."/>
            <person name="Schwinn K."/>
            <person name="Catanach A."/>
            <person name="Fullerton C."/>
            <person name="Li D."/>
            <person name="Meiyalaghan S."/>
            <person name="Nieuwenhuizen N."/>
            <person name="Read N."/>
            <person name="Prakash R."/>
            <person name="Hunter D."/>
            <person name="Zhang H."/>
            <person name="Mckenzie M."/>
            <person name="Knabel M."/>
            <person name="Harris A."/>
            <person name="Allan A."/>
            <person name="Chen A."/>
            <person name="Janssen B."/>
            <person name="Plunkett B."/>
            <person name="Dwamena C."/>
            <person name="Voogd C."/>
            <person name="Leif D."/>
            <person name="Lafferty D."/>
            <person name="Souleyre E."/>
            <person name="Varkonyi-Gasic E."/>
            <person name="Gambi F."/>
            <person name="Hanley J."/>
            <person name="Yao J.-L."/>
            <person name="Cheung J."/>
            <person name="David K."/>
            <person name="Warren B."/>
            <person name="Marsh K."/>
            <person name="Snowden K."/>
            <person name="Lin-Wang K."/>
            <person name="Brian L."/>
            <person name="Martinez-Sanchez M."/>
            <person name="Wang M."/>
            <person name="Ileperuma N."/>
            <person name="Macnee N."/>
            <person name="Campin R."/>
            <person name="Mcatee P."/>
            <person name="Drummond R."/>
            <person name="Espley R."/>
            <person name="Ireland H."/>
            <person name="Wu R."/>
            <person name="Atkinson R."/>
            <person name="Karunairetnam S."/>
            <person name="Bulley S."/>
            <person name="Chunkath S."/>
            <person name="Hanley Z."/>
            <person name="Storey R."/>
            <person name="Thrimawithana A."/>
            <person name="Thomson S."/>
            <person name="David C."/>
            <person name="Testolin R."/>
        </authorList>
    </citation>
    <scope>NUCLEOTIDE SEQUENCE [LARGE SCALE GENOMIC DNA]</scope>
    <source>
        <strain evidence="19">cv. Red5</strain>
        <tissue evidence="18">Young leaf</tissue>
    </source>
</reference>
<dbReference type="PANTHER" id="PTHR18966">
    <property type="entry name" value="IONOTROPIC GLUTAMATE RECEPTOR"/>
    <property type="match status" value="1"/>
</dbReference>
<feature type="transmembrane region" description="Helical" evidence="16">
    <location>
        <begin position="12"/>
        <end position="35"/>
    </location>
</feature>
<keyword evidence="6 16" id="KW-1133">Transmembrane helix</keyword>
<dbReference type="STRING" id="1590841.A0A2R6QCI3"/>
<dbReference type="GO" id="GO:0015276">
    <property type="term" value="F:ligand-gated monoatomic ion channel activity"/>
    <property type="evidence" value="ECO:0007669"/>
    <property type="project" value="InterPro"/>
</dbReference>
<evidence type="ECO:0000259" key="17">
    <source>
        <dbReference type="SMART" id="SM00079"/>
    </source>
</evidence>
<dbReference type="CDD" id="cd13686">
    <property type="entry name" value="GluR_Plant"/>
    <property type="match status" value="1"/>
</dbReference>
<dbReference type="SUPFAM" id="SSF53850">
    <property type="entry name" value="Periplasmic binding protein-like II"/>
    <property type="match status" value="1"/>
</dbReference>
<evidence type="ECO:0000256" key="12">
    <source>
        <dbReference type="ARBA" id="ARBA00023303"/>
    </source>
</evidence>
<feature type="transmembrane region" description="Helical" evidence="16">
    <location>
        <begin position="555"/>
        <end position="574"/>
    </location>
</feature>
<dbReference type="InterPro" id="IPR028082">
    <property type="entry name" value="Peripla_BP_I"/>
</dbReference>
<accession>A0A2R6QCI3</accession>
<dbReference type="CDD" id="cd19990">
    <property type="entry name" value="PBP1_GABAb_receptor_plant"/>
    <property type="match status" value="1"/>
</dbReference>
<keyword evidence="11 13" id="KW-1071">Ligand-gated ion channel</keyword>
<dbReference type="AlphaFoldDB" id="A0A2R6QCI3"/>
<keyword evidence="7 13" id="KW-0406">Ion transport</keyword>
<keyword evidence="3 13" id="KW-0813">Transport</keyword>
<keyword evidence="19" id="KW-1185">Reference proteome</keyword>
<dbReference type="InParanoid" id="A0A2R6QCI3"/>
<keyword evidence="9 13" id="KW-0675">Receptor</keyword>
<comment type="similarity">
    <text evidence="2 13">Belongs to the glutamate-gated ion channel (TC 1.A.10.1) family.</text>
</comment>
<dbReference type="OrthoDB" id="5984008at2759"/>
<dbReference type="FunFam" id="1.10.287.70:FF:000172">
    <property type="entry name" value="Glutamate receptor"/>
    <property type="match status" value="1"/>
</dbReference>
<feature type="transmembrane region" description="Helical" evidence="16">
    <location>
        <begin position="825"/>
        <end position="841"/>
    </location>
</feature>
<keyword evidence="10" id="KW-0325">Glycoprotein</keyword>
<dbReference type="Gene3D" id="1.10.287.70">
    <property type="match status" value="1"/>
</dbReference>
<dbReference type="SMART" id="SM00079">
    <property type="entry name" value="PBPe"/>
    <property type="match status" value="1"/>
</dbReference>
<evidence type="ECO:0000256" key="7">
    <source>
        <dbReference type="ARBA" id="ARBA00023065"/>
    </source>
</evidence>
<comment type="function">
    <text evidence="13">Glutamate-gated receptor that probably acts as non-selective cation channel.</text>
</comment>
<dbReference type="Gene3D" id="3.40.190.10">
    <property type="entry name" value="Periplasmic binding protein-like II"/>
    <property type="match status" value="1"/>
</dbReference>
<dbReference type="EMBL" id="NKQK01000017">
    <property type="protein sequence ID" value="PSS05844.1"/>
    <property type="molecule type" value="Genomic_DNA"/>
</dbReference>
<keyword evidence="14" id="KW-1015">Disulfide bond</keyword>
<dbReference type="Pfam" id="PF00060">
    <property type="entry name" value="Lig_chan"/>
    <property type="match status" value="1"/>
</dbReference>
<dbReference type="Pfam" id="PF01094">
    <property type="entry name" value="ANF_receptor"/>
    <property type="match status" value="1"/>
</dbReference>
<protein>
    <recommendedName>
        <fullName evidence="13">Glutamate receptor</fullName>
    </recommendedName>
</protein>
<dbReference type="GO" id="GO:0016020">
    <property type="term" value="C:membrane"/>
    <property type="evidence" value="ECO:0007669"/>
    <property type="project" value="UniProtKB-SubCell"/>
</dbReference>
<evidence type="ECO:0000256" key="16">
    <source>
        <dbReference type="SAM" id="Phobius"/>
    </source>
</evidence>
<keyword evidence="5" id="KW-0732">Signal</keyword>
<name>A0A2R6QCI3_ACTCC</name>
<dbReference type="InterPro" id="IPR044440">
    <property type="entry name" value="GABAb_receptor_plant_PBP1"/>
</dbReference>
<proteinExistence type="inferred from homology"/>
<comment type="caution">
    <text evidence="18">The sequence shown here is derived from an EMBL/GenBank/DDBJ whole genome shotgun (WGS) entry which is preliminary data.</text>
</comment>
<evidence type="ECO:0000256" key="11">
    <source>
        <dbReference type="ARBA" id="ARBA00023286"/>
    </source>
</evidence>
<evidence type="ECO:0000313" key="19">
    <source>
        <dbReference type="Proteomes" id="UP000241394"/>
    </source>
</evidence>
<dbReference type="SUPFAM" id="SSF53822">
    <property type="entry name" value="Periplasmic binding protein-like I"/>
    <property type="match status" value="1"/>
</dbReference>
<reference evidence="19" key="2">
    <citation type="journal article" date="2018" name="BMC Genomics">
        <title>A manually annotated Actinidia chinensis var. chinensis (kiwifruit) genome highlights the challenges associated with draft genomes and gene prediction in plants.</title>
        <authorList>
            <person name="Pilkington S.M."/>
            <person name="Crowhurst R."/>
            <person name="Hilario E."/>
            <person name="Nardozza S."/>
            <person name="Fraser L."/>
            <person name="Peng Y."/>
            <person name="Gunaseelan K."/>
            <person name="Simpson R."/>
            <person name="Tahir J."/>
            <person name="Deroles S.C."/>
            <person name="Templeton K."/>
            <person name="Luo Z."/>
            <person name="Davy M."/>
            <person name="Cheng C."/>
            <person name="McNeilage M."/>
            <person name="Scaglione D."/>
            <person name="Liu Y."/>
            <person name="Zhang Q."/>
            <person name="Datson P."/>
            <person name="De Silva N."/>
            <person name="Gardiner S.E."/>
            <person name="Bassett H."/>
            <person name="Chagne D."/>
            <person name="McCallum J."/>
            <person name="Dzierzon H."/>
            <person name="Deng C."/>
            <person name="Wang Y.Y."/>
            <person name="Barron L."/>
            <person name="Manako K."/>
            <person name="Bowen J."/>
            <person name="Foster T.M."/>
            <person name="Erridge Z.A."/>
            <person name="Tiffin H."/>
            <person name="Waite C.N."/>
            <person name="Davies K.M."/>
            <person name="Grierson E.P."/>
            <person name="Laing W.A."/>
            <person name="Kirk R."/>
            <person name="Chen X."/>
            <person name="Wood M."/>
            <person name="Montefiori M."/>
            <person name="Brummell D.A."/>
            <person name="Schwinn K.E."/>
            <person name="Catanach A."/>
            <person name="Fullerton C."/>
            <person name="Li D."/>
            <person name="Meiyalaghan S."/>
            <person name="Nieuwenhuizen N."/>
            <person name="Read N."/>
            <person name="Prakash R."/>
            <person name="Hunter D."/>
            <person name="Zhang H."/>
            <person name="McKenzie M."/>
            <person name="Knabel M."/>
            <person name="Harris A."/>
            <person name="Allan A.C."/>
            <person name="Gleave A."/>
            <person name="Chen A."/>
            <person name="Janssen B.J."/>
            <person name="Plunkett B."/>
            <person name="Ampomah-Dwamena C."/>
            <person name="Voogd C."/>
            <person name="Leif D."/>
            <person name="Lafferty D."/>
            <person name="Souleyre E.J.F."/>
            <person name="Varkonyi-Gasic E."/>
            <person name="Gambi F."/>
            <person name="Hanley J."/>
            <person name="Yao J.L."/>
            <person name="Cheung J."/>
            <person name="David K.M."/>
            <person name="Warren B."/>
            <person name="Marsh K."/>
            <person name="Snowden K.C."/>
            <person name="Lin-Wang K."/>
            <person name="Brian L."/>
            <person name="Martinez-Sanchez M."/>
            <person name="Wang M."/>
            <person name="Ileperuma N."/>
            <person name="Macnee N."/>
            <person name="Campin R."/>
            <person name="McAtee P."/>
            <person name="Drummond R.S.M."/>
            <person name="Espley R.V."/>
            <person name="Ireland H.S."/>
            <person name="Wu R."/>
            <person name="Atkinson R.G."/>
            <person name="Karunairetnam S."/>
            <person name="Bulley S."/>
            <person name="Chunkath S."/>
            <person name="Hanley Z."/>
            <person name="Storey R."/>
            <person name="Thrimawithana A.H."/>
            <person name="Thomson S."/>
            <person name="David C."/>
            <person name="Testolin R."/>
            <person name="Huang H."/>
            <person name="Hellens R.P."/>
            <person name="Schaffer R.J."/>
        </authorList>
    </citation>
    <scope>NUCLEOTIDE SEQUENCE [LARGE SCALE GENOMIC DNA]</scope>
    <source>
        <strain evidence="19">cv. Red5</strain>
    </source>
</reference>
<evidence type="ECO:0000256" key="8">
    <source>
        <dbReference type="ARBA" id="ARBA00023136"/>
    </source>
</evidence>
<sequence length="871" mass="97267">MEPTSHHLLRVSFSVVLLFSLQGITSYGAIIGSIVDLSSRVGKEEKVAMEMAIEDFQNRMNQSLVLQVKDSQGKPIHAAVAATRLIHSQHVQAILGPSTWEEASLVSEIGSHSHTPILSFADSPPWATTQWPYLIQASPPIQHAQMKAVASIIQSSGWRRVVVIYEDIGSSVNGVIPHLHDSLDEVGSEISVLVGLPPIDSSSSSSSLYDELENLKRGQCRVIVVHVSLPLALRLFQQAKKMGMMEKEYVWITTDTTTSLVHAINSSYIASMQGVLGVKSYFLETEPDFHDFYQRFKRIFGSENPEEPNHEPGIFALQAYDATRAVALAMDEYIKNEDLLDKILSSNFHGLGGKVHFSTERKLPPAKTFQIINVIGKSYKEIGFWSDGLGFSNSIDPGRESYNDSMENLGQVFWPGEARDNPKGWTLPTKTNRFKVAVPNGTLFNLYLQVGYDKVTNSNTYSGFAIDIFKETIAQLPYDFPYEFHVFEGTYNEMIDQVHLKNFDVAIGSIAITAARCKLVDFSQPHTDTSLVMIVPVQSQFSDKAWMFLKPFTNAMWLLTAFISVYNGFVVWMIERDHCSGLRGSVLNQIGALLWLAFSTLFSRQGDNLHSNLSRMATVVWLFVTIVIMQSYTANLASMLTVPRLEPTVADIETLKYTNAMVGCTKKSFVANYLTEVLHFNHDHLKNYSAPDEIAQALRKREIAAAFIEAPWAKLFLARYCKSFIAAGPTYKVGGYGFAFQKGSLMISDVNEALLSVTESGKLLKLETDVTATQTCVDVELANNVSLSPSSFCVLFILSGGTSTIALMVYMIHRKKKFQDSLNEHKTIWVLMFGVLKYWLLRKNRFSRKVSDMESPKSGSPPIELKSWPSV</sequence>
<feature type="transmembrane region" description="Helical" evidence="16">
    <location>
        <begin position="616"/>
        <end position="634"/>
    </location>
</feature>
<evidence type="ECO:0000313" key="18">
    <source>
        <dbReference type="EMBL" id="PSS05844.1"/>
    </source>
</evidence>
<dbReference type="Gene3D" id="3.40.50.2300">
    <property type="match status" value="2"/>
</dbReference>
<feature type="transmembrane region" description="Helical" evidence="16">
    <location>
        <begin position="792"/>
        <end position="813"/>
    </location>
</feature>
<dbReference type="InterPro" id="IPR017103">
    <property type="entry name" value="Iontropic_Glu_rcpt_pln"/>
</dbReference>
<evidence type="ECO:0000256" key="3">
    <source>
        <dbReference type="ARBA" id="ARBA00022448"/>
    </source>
</evidence>
<dbReference type="Gramene" id="PSS05844">
    <property type="protein sequence ID" value="PSS05844"/>
    <property type="gene ID" value="CEY00_Acc19114"/>
</dbReference>
<evidence type="ECO:0000256" key="6">
    <source>
        <dbReference type="ARBA" id="ARBA00022989"/>
    </source>
</evidence>
<dbReference type="Pfam" id="PF10613">
    <property type="entry name" value="Lig_chan-Glu_bd"/>
    <property type="match status" value="1"/>
</dbReference>
<comment type="subcellular location">
    <subcellularLocation>
        <location evidence="1">Membrane</location>
        <topology evidence="1">Multi-pass membrane protein</topology>
    </subcellularLocation>
</comment>
<keyword evidence="4 16" id="KW-0812">Transmembrane</keyword>
<dbReference type="InterPro" id="IPR001828">
    <property type="entry name" value="ANF_lig-bd_rcpt"/>
</dbReference>
<feature type="region of interest" description="Disordered" evidence="15">
    <location>
        <begin position="851"/>
        <end position="871"/>
    </location>
</feature>
<evidence type="ECO:0000256" key="15">
    <source>
        <dbReference type="SAM" id="MobiDB-lite"/>
    </source>
</evidence>
<dbReference type="Proteomes" id="UP000241394">
    <property type="component" value="Chromosome LG17"/>
</dbReference>
<evidence type="ECO:0000256" key="10">
    <source>
        <dbReference type="ARBA" id="ARBA00023180"/>
    </source>
</evidence>
<dbReference type="InterPro" id="IPR015683">
    <property type="entry name" value="Ionotropic_Glu_rcpt"/>
</dbReference>
<keyword evidence="8 13" id="KW-0472">Membrane</keyword>
<keyword evidence="12 13" id="KW-0407">Ion channel</keyword>